<protein>
    <submittedName>
        <fullName evidence="11">ABC transporter permease</fullName>
    </submittedName>
</protein>
<keyword evidence="5 9" id="KW-0812">Transmembrane</keyword>
<keyword evidence="3 9" id="KW-0813">Transport</keyword>
<evidence type="ECO:0000256" key="8">
    <source>
        <dbReference type="ARBA" id="ARBA00056719"/>
    </source>
</evidence>
<proteinExistence type="inferred from homology"/>
<comment type="function">
    <text evidence="8">Probably part of an ABC transporter complex. Probably responsible for the translocation of the substrate across the membrane.</text>
</comment>
<organism evidence="11 12">
    <name type="scientific">Sphingobium psychrophilum</name>
    <dbReference type="NCBI Taxonomy" id="2728834"/>
    <lineage>
        <taxon>Bacteria</taxon>
        <taxon>Pseudomonadati</taxon>
        <taxon>Pseudomonadota</taxon>
        <taxon>Alphaproteobacteria</taxon>
        <taxon>Sphingomonadales</taxon>
        <taxon>Sphingomonadaceae</taxon>
        <taxon>Sphingobium</taxon>
    </lineage>
</organism>
<keyword evidence="12" id="KW-1185">Reference proteome</keyword>
<comment type="similarity">
    <text evidence="2 9">Belongs to the binding-protein-dependent transport system permease family.</text>
</comment>
<gene>
    <name evidence="11" type="ORF">HHL08_23150</name>
</gene>
<name>A0A7X9WZW3_9SPHN</name>
<dbReference type="GO" id="GO:0005886">
    <property type="term" value="C:plasma membrane"/>
    <property type="evidence" value="ECO:0007669"/>
    <property type="project" value="UniProtKB-SubCell"/>
</dbReference>
<dbReference type="PROSITE" id="PS50928">
    <property type="entry name" value="ABC_TM1"/>
    <property type="match status" value="1"/>
</dbReference>
<dbReference type="GO" id="GO:0042918">
    <property type="term" value="P:alkanesulfonate transmembrane transport"/>
    <property type="evidence" value="ECO:0007669"/>
    <property type="project" value="UniProtKB-ARBA"/>
</dbReference>
<dbReference type="RefSeq" id="WP_169575299.1">
    <property type="nucleotide sequence ID" value="NZ_JABBFV010000032.1"/>
</dbReference>
<keyword evidence="7 9" id="KW-0472">Membrane</keyword>
<dbReference type="Pfam" id="PF00528">
    <property type="entry name" value="BPD_transp_1"/>
    <property type="match status" value="1"/>
</dbReference>
<evidence type="ECO:0000256" key="7">
    <source>
        <dbReference type="ARBA" id="ARBA00023136"/>
    </source>
</evidence>
<keyword evidence="6 9" id="KW-1133">Transmembrane helix</keyword>
<evidence type="ECO:0000256" key="5">
    <source>
        <dbReference type="ARBA" id="ARBA00022692"/>
    </source>
</evidence>
<dbReference type="EMBL" id="JABBFV010000032">
    <property type="protein sequence ID" value="NML12993.1"/>
    <property type="molecule type" value="Genomic_DNA"/>
</dbReference>
<keyword evidence="4" id="KW-1003">Cell membrane</keyword>
<evidence type="ECO:0000256" key="1">
    <source>
        <dbReference type="ARBA" id="ARBA00004651"/>
    </source>
</evidence>
<dbReference type="AlphaFoldDB" id="A0A7X9WZW3"/>
<dbReference type="PANTHER" id="PTHR30151">
    <property type="entry name" value="ALKANE SULFONATE ABC TRANSPORTER-RELATED, MEMBRANE SUBUNIT"/>
    <property type="match status" value="1"/>
</dbReference>
<dbReference type="InterPro" id="IPR000515">
    <property type="entry name" value="MetI-like"/>
</dbReference>
<dbReference type="InterPro" id="IPR035906">
    <property type="entry name" value="MetI-like_sf"/>
</dbReference>
<dbReference type="CDD" id="cd06261">
    <property type="entry name" value="TM_PBP2"/>
    <property type="match status" value="1"/>
</dbReference>
<sequence length="277" mass="29876">MAVLTINDTSRARRSRSASAPRPFSLSRFGGRWLSPVLLLLLWEAGSRLGLIPERTLAAPSAVLGTLLEMVISGELPSNLLVSFARVAVGLLIGVGLGLGLGLVAGLSRSGELAVDPLMQIKRTIPALALTPLFIVWFGIGETPKVALIAFGTIFPVYLNLYSGIRSVDLRLLDAAKSFGLSRWEQIWHVILPSALPSLLVGLRYALSVSILVLVVAEQINASAGLGYLINNARDFMRTDIIVVCLMVYAILGLGADWLVRTIEARALIWRPSIVEQ</sequence>
<feature type="transmembrane region" description="Helical" evidence="9">
    <location>
        <begin position="209"/>
        <end position="229"/>
    </location>
</feature>
<feature type="transmembrane region" description="Helical" evidence="9">
    <location>
        <begin position="146"/>
        <end position="165"/>
    </location>
</feature>
<reference evidence="11 12" key="1">
    <citation type="submission" date="2020-04" db="EMBL/GenBank/DDBJ databases">
        <title>Sphingobium sp. AR-3-1 isolated from Arctic soil.</title>
        <authorList>
            <person name="Dahal R.H."/>
            <person name="Chaudhary D.K."/>
        </authorList>
    </citation>
    <scope>NUCLEOTIDE SEQUENCE [LARGE SCALE GENOMIC DNA]</scope>
    <source>
        <strain evidence="11 12">AR-3-1</strain>
    </source>
</reference>
<feature type="transmembrane region" description="Helical" evidence="9">
    <location>
        <begin position="80"/>
        <end position="104"/>
    </location>
</feature>
<evidence type="ECO:0000256" key="4">
    <source>
        <dbReference type="ARBA" id="ARBA00022475"/>
    </source>
</evidence>
<accession>A0A7X9WZW3</accession>
<dbReference type="FunFam" id="1.10.3720.10:FF:000003">
    <property type="entry name" value="Aliphatic sulfonate ABC transporter permease"/>
    <property type="match status" value="1"/>
</dbReference>
<evidence type="ECO:0000256" key="9">
    <source>
        <dbReference type="RuleBase" id="RU363032"/>
    </source>
</evidence>
<evidence type="ECO:0000256" key="6">
    <source>
        <dbReference type="ARBA" id="ARBA00022989"/>
    </source>
</evidence>
<dbReference type="Gene3D" id="1.10.3720.10">
    <property type="entry name" value="MetI-like"/>
    <property type="match status" value="1"/>
</dbReference>
<feature type="transmembrane region" description="Helical" evidence="9">
    <location>
        <begin position="241"/>
        <end position="260"/>
    </location>
</feature>
<comment type="caution">
    <text evidence="11">The sequence shown here is derived from an EMBL/GenBank/DDBJ whole genome shotgun (WGS) entry which is preliminary data.</text>
</comment>
<evidence type="ECO:0000256" key="3">
    <source>
        <dbReference type="ARBA" id="ARBA00022448"/>
    </source>
</evidence>
<comment type="subcellular location">
    <subcellularLocation>
        <location evidence="1 9">Cell membrane</location>
        <topology evidence="1 9">Multi-pass membrane protein</topology>
    </subcellularLocation>
</comment>
<evidence type="ECO:0000256" key="2">
    <source>
        <dbReference type="ARBA" id="ARBA00009306"/>
    </source>
</evidence>
<evidence type="ECO:0000313" key="12">
    <source>
        <dbReference type="Proteomes" id="UP000519023"/>
    </source>
</evidence>
<dbReference type="SUPFAM" id="SSF161098">
    <property type="entry name" value="MetI-like"/>
    <property type="match status" value="1"/>
</dbReference>
<feature type="domain" description="ABC transmembrane type-1" evidence="10">
    <location>
        <begin position="76"/>
        <end position="260"/>
    </location>
</feature>
<feature type="transmembrane region" description="Helical" evidence="9">
    <location>
        <begin position="124"/>
        <end position="140"/>
    </location>
</feature>
<evidence type="ECO:0000313" key="11">
    <source>
        <dbReference type="EMBL" id="NML12993.1"/>
    </source>
</evidence>
<dbReference type="PANTHER" id="PTHR30151:SF38">
    <property type="entry name" value="ALIPHATIC SULFONATES TRANSPORT PERMEASE PROTEIN SSUC-RELATED"/>
    <property type="match status" value="1"/>
</dbReference>
<dbReference type="Proteomes" id="UP000519023">
    <property type="component" value="Unassembled WGS sequence"/>
</dbReference>
<evidence type="ECO:0000259" key="10">
    <source>
        <dbReference type="PROSITE" id="PS50928"/>
    </source>
</evidence>